<evidence type="ECO:0000256" key="6">
    <source>
        <dbReference type="ARBA" id="ARBA00022763"/>
    </source>
</evidence>
<protein>
    <recommendedName>
        <fullName evidence="5 9">Uracil-DNA glycosylase</fullName>
        <shortName evidence="9">UDG</shortName>
        <ecNumber evidence="4 9">3.2.2.27</ecNumber>
    </recommendedName>
</protein>
<dbReference type="GO" id="GO:0097510">
    <property type="term" value="P:base-excision repair, AP site formation via deaminated base removal"/>
    <property type="evidence" value="ECO:0007669"/>
    <property type="project" value="TreeGrafter"/>
</dbReference>
<gene>
    <name evidence="9" type="primary">ung</name>
    <name evidence="13" type="ORF">BG261_01120</name>
</gene>
<dbReference type="SUPFAM" id="SSF52141">
    <property type="entry name" value="Uracil-DNA glycosylase-like"/>
    <property type="match status" value="1"/>
</dbReference>
<dbReference type="Pfam" id="PF03167">
    <property type="entry name" value="UDG"/>
    <property type="match status" value="1"/>
</dbReference>
<dbReference type="SMART" id="SM00986">
    <property type="entry name" value="UDG"/>
    <property type="match status" value="1"/>
</dbReference>
<evidence type="ECO:0000256" key="3">
    <source>
        <dbReference type="ARBA" id="ARBA00008184"/>
    </source>
</evidence>
<dbReference type="HAMAP" id="MF_00148">
    <property type="entry name" value="UDG"/>
    <property type="match status" value="1"/>
</dbReference>
<dbReference type="GO" id="GO:0005737">
    <property type="term" value="C:cytoplasm"/>
    <property type="evidence" value="ECO:0007669"/>
    <property type="project" value="UniProtKB-SubCell"/>
</dbReference>
<dbReference type="STRING" id="1859473.BG261_01120"/>
<keyword evidence="7 9" id="KW-0378">Hydrolase</keyword>
<evidence type="ECO:0000259" key="12">
    <source>
        <dbReference type="SMART" id="SM00986"/>
    </source>
</evidence>
<evidence type="ECO:0000256" key="11">
    <source>
        <dbReference type="RuleBase" id="RU003780"/>
    </source>
</evidence>
<dbReference type="AlphaFoldDB" id="A0A1E8GSR8"/>
<name>A0A1E8GSR8_9LACT</name>
<dbReference type="EMBL" id="MKIR01000001">
    <property type="protein sequence ID" value="OFI50508.1"/>
    <property type="molecule type" value="Genomic_DNA"/>
</dbReference>
<evidence type="ECO:0000256" key="2">
    <source>
        <dbReference type="ARBA" id="ARBA00002631"/>
    </source>
</evidence>
<comment type="caution">
    <text evidence="13">The sequence shown here is derived from an EMBL/GenBank/DDBJ whole genome shotgun (WGS) entry which is preliminary data.</text>
</comment>
<dbReference type="NCBIfam" id="NF003589">
    <property type="entry name" value="PRK05254.1-2"/>
    <property type="match status" value="1"/>
</dbReference>
<comment type="similarity">
    <text evidence="3 9 11">Belongs to the uracil-DNA glycosylase (UDG) superfamily. UNG family.</text>
</comment>
<feature type="active site" description="Proton acceptor" evidence="9 10">
    <location>
        <position position="63"/>
    </location>
</feature>
<keyword evidence="6 9" id="KW-0227">DNA damage</keyword>
<keyword evidence="8 9" id="KW-0234">DNA repair</keyword>
<dbReference type="SMART" id="SM00987">
    <property type="entry name" value="UreE_C"/>
    <property type="match status" value="1"/>
</dbReference>
<feature type="domain" description="Uracil-DNA glycosylase-like" evidence="12">
    <location>
        <begin position="48"/>
        <end position="203"/>
    </location>
</feature>
<dbReference type="CDD" id="cd10027">
    <property type="entry name" value="UDG-F1-like"/>
    <property type="match status" value="1"/>
</dbReference>
<evidence type="ECO:0000256" key="5">
    <source>
        <dbReference type="ARBA" id="ARBA00018429"/>
    </source>
</evidence>
<keyword evidence="9" id="KW-0963">Cytoplasm</keyword>
<dbReference type="NCBIfam" id="NF003592">
    <property type="entry name" value="PRK05254.1-5"/>
    <property type="match status" value="1"/>
</dbReference>
<accession>A0A1E8GSR8</accession>
<evidence type="ECO:0000256" key="4">
    <source>
        <dbReference type="ARBA" id="ARBA00012030"/>
    </source>
</evidence>
<evidence type="ECO:0000256" key="10">
    <source>
        <dbReference type="PROSITE-ProRule" id="PRU10072"/>
    </source>
</evidence>
<evidence type="ECO:0000256" key="9">
    <source>
        <dbReference type="HAMAP-Rule" id="MF_00148"/>
    </source>
</evidence>
<dbReference type="Gene3D" id="3.40.470.10">
    <property type="entry name" value="Uracil-DNA glycosylase-like domain"/>
    <property type="match status" value="1"/>
</dbReference>
<comment type="subcellular location">
    <subcellularLocation>
        <location evidence="9">Cytoplasm</location>
    </subcellularLocation>
</comment>
<dbReference type="InterPro" id="IPR018085">
    <property type="entry name" value="Ura-DNA_Glyclase_AS"/>
</dbReference>
<dbReference type="OrthoDB" id="9804372at2"/>
<evidence type="ECO:0000313" key="14">
    <source>
        <dbReference type="Proteomes" id="UP000178622"/>
    </source>
</evidence>
<comment type="function">
    <text evidence="2 9 11">Excises uracil residues from the DNA which can arise as a result of misincorporation of dUMP residues by DNA polymerase or due to deamination of cytosine.</text>
</comment>
<dbReference type="NCBIfam" id="TIGR00628">
    <property type="entry name" value="ung"/>
    <property type="match status" value="1"/>
</dbReference>
<dbReference type="GO" id="GO:0004844">
    <property type="term" value="F:uracil DNA N-glycosylase activity"/>
    <property type="evidence" value="ECO:0007669"/>
    <property type="project" value="UniProtKB-UniRule"/>
</dbReference>
<dbReference type="Proteomes" id="UP000178622">
    <property type="component" value="Unassembled WGS sequence"/>
</dbReference>
<dbReference type="PANTHER" id="PTHR11264:SF0">
    <property type="entry name" value="URACIL-DNA GLYCOSYLASE"/>
    <property type="match status" value="1"/>
</dbReference>
<dbReference type="InterPro" id="IPR005122">
    <property type="entry name" value="Uracil-DNA_glycosylase-like"/>
</dbReference>
<evidence type="ECO:0000256" key="1">
    <source>
        <dbReference type="ARBA" id="ARBA00001400"/>
    </source>
</evidence>
<dbReference type="PANTHER" id="PTHR11264">
    <property type="entry name" value="URACIL-DNA GLYCOSYLASE"/>
    <property type="match status" value="1"/>
</dbReference>
<reference evidence="14" key="1">
    <citation type="submission" date="2016-09" db="EMBL/GenBank/DDBJ databases">
        <title>Draft genome sequence of a novel species of the family Streptococcaceae isolated from flowers.</title>
        <authorList>
            <person name="Chuah L.-O."/>
            <person name="Yap K.-P."/>
            <person name="Thong K.L."/>
            <person name="Liong M.T."/>
            <person name="Ahmad R."/>
            <person name="Rusul G."/>
        </authorList>
    </citation>
    <scope>NUCLEOTIDE SEQUENCE [LARGE SCALE GENOMIC DNA]</scope>
    <source>
        <strain evidence="14">DF1</strain>
    </source>
</reference>
<dbReference type="InterPro" id="IPR002043">
    <property type="entry name" value="UDG_fam1"/>
</dbReference>
<dbReference type="InterPro" id="IPR036895">
    <property type="entry name" value="Uracil-DNA_glycosylase-like_sf"/>
</dbReference>
<dbReference type="NCBIfam" id="NF003588">
    <property type="entry name" value="PRK05254.1-1"/>
    <property type="match status" value="1"/>
</dbReference>
<dbReference type="PROSITE" id="PS00130">
    <property type="entry name" value="U_DNA_GLYCOSYLASE"/>
    <property type="match status" value="1"/>
</dbReference>
<comment type="catalytic activity">
    <reaction evidence="1 9 11">
        <text>Hydrolyzes single-stranded DNA or mismatched double-stranded DNA and polynucleotides, releasing free uracil.</text>
        <dbReference type="EC" id="3.2.2.27"/>
    </reaction>
</comment>
<evidence type="ECO:0000256" key="7">
    <source>
        <dbReference type="ARBA" id="ARBA00022801"/>
    </source>
</evidence>
<keyword evidence="14" id="KW-1185">Reference proteome</keyword>
<proteinExistence type="inferred from homology"/>
<evidence type="ECO:0000256" key="8">
    <source>
        <dbReference type="ARBA" id="ARBA00023204"/>
    </source>
</evidence>
<evidence type="ECO:0000313" key="13">
    <source>
        <dbReference type="EMBL" id="OFI50508.1"/>
    </source>
</evidence>
<organism evidence="13 14">
    <name type="scientific">Floricoccus tropicus</name>
    <dbReference type="NCBI Taxonomy" id="1859473"/>
    <lineage>
        <taxon>Bacteria</taxon>
        <taxon>Bacillati</taxon>
        <taxon>Bacillota</taxon>
        <taxon>Bacilli</taxon>
        <taxon>Lactobacillales</taxon>
        <taxon>Streptococcaceae</taxon>
        <taxon>Floricoccus</taxon>
    </lineage>
</organism>
<sequence length="214" mass="24395">MKNHASWEPFFEIERKKDYYHDLQKKVKLVYETDEVYPALNDVFRAYDITPLDKIKVVIIGQDPYHNGQATGLAFSVREGDKLPASLRNIFKELESDLGIKRTNGDLTDWAEQGIFLLNTALTVVAHQPASHAKIGWSTFIENTISYLSEKRPDIIWVLWGKHAQSYEHLISGKVIKSAHPSPFSANRGFFGSKPFSQINNTLIVQDKSPIKYS</sequence>
<dbReference type="RefSeq" id="WP_070791349.1">
    <property type="nucleotide sequence ID" value="NZ_MKIR01000001.1"/>
</dbReference>
<dbReference type="EC" id="3.2.2.27" evidence="4 9"/>